<evidence type="ECO:0000313" key="3">
    <source>
        <dbReference type="Proteomes" id="UP000298663"/>
    </source>
</evidence>
<feature type="signal peptide" evidence="1">
    <location>
        <begin position="1"/>
        <end position="16"/>
    </location>
</feature>
<evidence type="ECO:0000256" key="1">
    <source>
        <dbReference type="SAM" id="SignalP"/>
    </source>
</evidence>
<keyword evidence="3" id="KW-1185">Reference proteome</keyword>
<sequence>MLLILTLVALAYPALGQNYMQVDLPSRYLNTQPFQTARVPHNFTRQFITVPENPTGPYLQPSTQPNDGLNAAQVHPFLDQKKDIPIQYRQYYENAQGQHVEPPKDVVGVRKIRLTHRYFIPIGPAKVYYRRIPKTKLEHILRNLPEDPNMVLESSDNSDFQVKPIDTFHKFFHNKRVLVPVESSVPIAHNGNAEIHEIITDESLPRLRKVANLA</sequence>
<keyword evidence="1" id="KW-0732">Signal</keyword>
<dbReference type="EMBL" id="AZBU02000006">
    <property type="protein sequence ID" value="TKR72194.1"/>
    <property type="molecule type" value="Genomic_DNA"/>
</dbReference>
<dbReference type="AlphaFoldDB" id="A0A4U5MRD9"/>
<proteinExistence type="predicted"/>
<feature type="chain" id="PRO_5020813884" evidence="1">
    <location>
        <begin position="17"/>
        <end position="214"/>
    </location>
</feature>
<evidence type="ECO:0000313" key="2">
    <source>
        <dbReference type="EMBL" id="TKR72194.1"/>
    </source>
</evidence>
<comment type="caution">
    <text evidence="2">The sequence shown here is derived from an EMBL/GenBank/DDBJ whole genome shotgun (WGS) entry which is preliminary data.</text>
</comment>
<gene>
    <name evidence="2" type="ORF">L596_019684</name>
</gene>
<dbReference type="Proteomes" id="UP000298663">
    <property type="component" value="Unassembled WGS sequence"/>
</dbReference>
<accession>A0A4U5MRD9</accession>
<protein>
    <submittedName>
        <fullName evidence="2">Uncharacterized protein</fullName>
    </submittedName>
</protein>
<organism evidence="2 3">
    <name type="scientific">Steinernema carpocapsae</name>
    <name type="common">Entomopathogenic nematode</name>
    <dbReference type="NCBI Taxonomy" id="34508"/>
    <lineage>
        <taxon>Eukaryota</taxon>
        <taxon>Metazoa</taxon>
        <taxon>Ecdysozoa</taxon>
        <taxon>Nematoda</taxon>
        <taxon>Chromadorea</taxon>
        <taxon>Rhabditida</taxon>
        <taxon>Tylenchina</taxon>
        <taxon>Panagrolaimomorpha</taxon>
        <taxon>Strongyloidoidea</taxon>
        <taxon>Steinernematidae</taxon>
        <taxon>Steinernema</taxon>
    </lineage>
</organism>
<name>A0A4U5MRD9_STECR</name>
<reference evidence="2 3" key="1">
    <citation type="journal article" date="2015" name="Genome Biol.">
        <title>Comparative genomics of Steinernema reveals deeply conserved gene regulatory networks.</title>
        <authorList>
            <person name="Dillman A.R."/>
            <person name="Macchietto M."/>
            <person name="Porter C.F."/>
            <person name="Rogers A."/>
            <person name="Williams B."/>
            <person name="Antoshechkin I."/>
            <person name="Lee M.M."/>
            <person name="Goodwin Z."/>
            <person name="Lu X."/>
            <person name="Lewis E.E."/>
            <person name="Goodrich-Blair H."/>
            <person name="Stock S.P."/>
            <person name="Adams B.J."/>
            <person name="Sternberg P.W."/>
            <person name="Mortazavi A."/>
        </authorList>
    </citation>
    <scope>NUCLEOTIDE SEQUENCE [LARGE SCALE GENOMIC DNA]</scope>
    <source>
        <strain evidence="2 3">ALL</strain>
    </source>
</reference>
<reference evidence="2 3" key="2">
    <citation type="journal article" date="2019" name="G3 (Bethesda)">
        <title>Hybrid Assembly of the Genome of the Entomopathogenic Nematode Steinernema carpocapsae Identifies the X-Chromosome.</title>
        <authorList>
            <person name="Serra L."/>
            <person name="Macchietto M."/>
            <person name="Macias-Munoz A."/>
            <person name="McGill C.J."/>
            <person name="Rodriguez I.M."/>
            <person name="Rodriguez B."/>
            <person name="Murad R."/>
            <person name="Mortazavi A."/>
        </authorList>
    </citation>
    <scope>NUCLEOTIDE SEQUENCE [LARGE SCALE GENOMIC DNA]</scope>
    <source>
        <strain evidence="2 3">ALL</strain>
    </source>
</reference>